<sequence length="127" mass="14309">MTQRNHSSASQLRKLIRKIVREEMSQFFAESKKENHSASLPEQSEDGPTIKPPRMAEDPHTGTWAIFGTPELAPVQTQSEHPRALPGFPELYRPDFTGFDAPPFIPKHPREKPGDPSVKTAPKERKA</sequence>
<feature type="compositionally biased region" description="Basic and acidic residues" evidence="1">
    <location>
        <begin position="27"/>
        <end position="36"/>
    </location>
</feature>
<evidence type="ECO:0000256" key="1">
    <source>
        <dbReference type="SAM" id="MobiDB-lite"/>
    </source>
</evidence>
<gene>
    <name evidence="2" type="ORF">I8U20_01555</name>
</gene>
<dbReference type="EMBL" id="JAECVW010000001">
    <property type="protein sequence ID" value="MBH8594011.1"/>
    <property type="molecule type" value="Genomic_DNA"/>
</dbReference>
<evidence type="ECO:0000313" key="2">
    <source>
        <dbReference type="EMBL" id="MBH8594011.1"/>
    </source>
</evidence>
<protein>
    <submittedName>
        <fullName evidence="2">Uncharacterized protein</fullName>
    </submittedName>
</protein>
<feature type="region of interest" description="Disordered" evidence="1">
    <location>
        <begin position="27"/>
        <end position="63"/>
    </location>
</feature>
<dbReference type="AlphaFoldDB" id="A0A8I1A9P0"/>
<reference evidence="2 3" key="1">
    <citation type="submission" date="2020-12" db="EMBL/GenBank/DDBJ databases">
        <title>WGS of Thermoactinomyces spp.</title>
        <authorList>
            <person name="Cheng K."/>
        </authorList>
    </citation>
    <scope>NUCLEOTIDE SEQUENCE [LARGE SCALE GENOMIC DNA]</scope>
    <source>
        <strain evidence="3">CICC 10671\DSM 43846</strain>
    </source>
</reference>
<dbReference type="Proteomes" id="UP000633619">
    <property type="component" value="Unassembled WGS sequence"/>
</dbReference>
<name>A0A8I1A9P0_THEIN</name>
<keyword evidence="3" id="KW-1185">Reference proteome</keyword>
<evidence type="ECO:0000313" key="3">
    <source>
        <dbReference type="Proteomes" id="UP000633619"/>
    </source>
</evidence>
<organism evidence="2 3">
    <name type="scientific">Thermoactinomyces intermedius</name>
    <dbReference type="NCBI Taxonomy" id="2024"/>
    <lineage>
        <taxon>Bacteria</taxon>
        <taxon>Bacillati</taxon>
        <taxon>Bacillota</taxon>
        <taxon>Bacilli</taxon>
        <taxon>Bacillales</taxon>
        <taxon>Thermoactinomycetaceae</taxon>
        <taxon>Thermoactinomyces</taxon>
    </lineage>
</organism>
<dbReference type="RefSeq" id="WP_181730946.1">
    <property type="nucleotide sequence ID" value="NZ_JACEIR010000001.1"/>
</dbReference>
<feature type="region of interest" description="Disordered" evidence="1">
    <location>
        <begin position="75"/>
        <end position="127"/>
    </location>
</feature>
<proteinExistence type="predicted"/>
<accession>A0A8I1A9P0</accession>
<comment type="caution">
    <text evidence="2">The sequence shown here is derived from an EMBL/GenBank/DDBJ whole genome shotgun (WGS) entry which is preliminary data.</text>
</comment>